<evidence type="ECO:0000313" key="4">
    <source>
        <dbReference type="Proteomes" id="UP000297549"/>
    </source>
</evidence>
<dbReference type="RefSeq" id="WP_135464201.1">
    <property type="nucleotide sequence ID" value="NZ_SRLC01000002.1"/>
</dbReference>
<feature type="chain" id="PRO_5021457166" description="DUF4468 domain-containing protein" evidence="1">
    <location>
        <begin position="19"/>
        <end position="181"/>
    </location>
</feature>
<feature type="signal peptide" evidence="1">
    <location>
        <begin position="1"/>
        <end position="18"/>
    </location>
</feature>
<dbReference type="OrthoDB" id="881923at2"/>
<comment type="caution">
    <text evidence="3">The sequence shown here is derived from an EMBL/GenBank/DDBJ whole genome shotgun (WGS) entry which is preliminary data.</text>
</comment>
<protein>
    <recommendedName>
        <fullName evidence="2">DUF4468 domain-containing protein</fullName>
    </recommendedName>
</protein>
<dbReference type="EMBL" id="SRLC01000002">
    <property type="protein sequence ID" value="TGE21655.1"/>
    <property type="molecule type" value="Genomic_DNA"/>
</dbReference>
<accession>A0A4Z0PVY8</accession>
<proteinExistence type="predicted"/>
<keyword evidence="1" id="KW-0732">Signal</keyword>
<keyword evidence="4" id="KW-1185">Reference proteome</keyword>
<name>A0A4Z0PVY8_9BACT</name>
<evidence type="ECO:0000259" key="2">
    <source>
        <dbReference type="Pfam" id="PF14730"/>
    </source>
</evidence>
<evidence type="ECO:0000256" key="1">
    <source>
        <dbReference type="SAM" id="SignalP"/>
    </source>
</evidence>
<dbReference type="Pfam" id="PF14730">
    <property type="entry name" value="DUF4468"/>
    <property type="match status" value="1"/>
</dbReference>
<sequence>MKALFVALLFLIGGPVAAQQPYQFSPLPLDAHTHTVVYAATVPVEGVAQAQLYARAREWAAQLRGPAQGSALRATPETGRVSTQVRLKNGQESYGCRVTITAQEGAYRYVLTNVTYTQPSYARAGKYSAPGPVTSKIETLVYTRPGRLRDKKLTEIDLALRRLLQDLTQRMLNQTDGLARQ</sequence>
<gene>
    <name evidence="3" type="ORF">E5K00_15380</name>
</gene>
<dbReference type="InterPro" id="IPR027823">
    <property type="entry name" value="DUF4468"/>
</dbReference>
<reference evidence="3 4" key="1">
    <citation type="submission" date="2019-04" db="EMBL/GenBank/DDBJ databases">
        <authorList>
            <person name="Feng G."/>
            <person name="Zhang J."/>
            <person name="Zhu H."/>
        </authorList>
    </citation>
    <scope>NUCLEOTIDE SEQUENCE [LARGE SCALE GENOMIC DNA]</scope>
    <source>
        <strain evidence="3 4">JCM 31653</strain>
    </source>
</reference>
<organism evidence="3 4">
    <name type="scientific">Hymenobacter aquaticus</name>
    <dbReference type="NCBI Taxonomy" id="1867101"/>
    <lineage>
        <taxon>Bacteria</taxon>
        <taxon>Pseudomonadati</taxon>
        <taxon>Bacteroidota</taxon>
        <taxon>Cytophagia</taxon>
        <taxon>Cytophagales</taxon>
        <taxon>Hymenobacteraceae</taxon>
        <taxon>Hymenobacter</taxon>
    </lineage>
</organism>
<dbReference type="AlphaFoldDB" id="A0A4Z0PVY8"/>
<feature type="domain" description="DUF4468" evidence="2">
    <location>
        <begin position="38"/>
        <end position="116"/>
    </location>
</feature>
<dbReference type="Proteomes" id="UP000297549">
    <property type="component" value="Unassembled WGS sequence"/>
</dbReference>
<dbReference type="Gene3D" id="3.30.530.80">
    <property type="match status" value="1"/>
</dbReference>
<evidence type="ECO:0000313" key="3">
    <source>
        <dbReference type="EMBL" id="TGE21655.1"/>
    </source>
</evidence>